<gene>
    <name evidence="1" type="ORF">HHU08_03470</name>
</gene>
<organism evidence="1 2">
    <name type="scientific">Niallia alba</name>
    <dbReference type="NCBI Taxonomy" id="2729105"/>
    <lineage>
        <taxon>Bacteria</taxon>
        <taxon>Bacillati</taxon>
        <taxon>Bacillota</taxon>
        <taxon>Bacilli</taxon>
        <taxon>Bacillales</taxon>
        <taxon>Bacillaceae</taxon>
        <taxon>Niallia</taxon>
    </lineage>
</organism>
<dbReference type="Pfam" id="PF11553">
    <property type="entry name" value="DUF3231"/>
    <property type="match status" value="1"/>
</dbReference>
<evidence type="ECO:0000313" key="1">
    <source>
        <dbReference type="EMBL" id="NMO76076.1"/>
    </source>
</evidence>
<dbReference type="RefSeq" id="WP_169189600.1">
    <property type="nucleotide sequence ID" value="NZ_JABBPK010000001.1"/>
</dbReference>
<dbReference type="EMBL" id="JABBPK010000001">
    <property type="protein sequence ID" value="NMO76076.1"/>
    <property type="molecule type" value="Genomic_DNA"/>
</dbReference>
<reference evidence="1 2" key="1">
    <citation type="submission" date="2020-04" db="EMBL/GenBank/DDBJ databases">
        <title>Bacillus sp. UniB3 isolated from commercial digestive syrup.</title>
        <authorList>
            <person name="Thorat V."/>
            <person name="Kirdat K."/>
            <person name="Tiwarekar B."/>
            <person name="Yadav A."/>
        </authorList>
    </citation>
    <scope>NUCLEOTIDE SEQUENCE [LARGE SCALE GENOMIC DNA]</scope>
    <source>
        <strain evidence="1 2">UniB3</strain>
    </source>
</reference>
<dbReference type="Proteomes" id="UP000588491">
    <property type="component" value="Unassembled WGS sequence"/>
</dbReference>
<dbReference type="InterPro" id="IPR021617">
    <property type="entry name" value="DUF3231"/>
</dbReference>
<name>A0A7Y0K5J0_9BACI</name>
<protein>
    <submittedName>
        <fullName evidence="1">DUF3231 family protein</fullName>
    </submittedName>
</protein>
<sequence>MIPYYGTVLAKVTRSDIYQLFSECLYSETELHGKALNLMSLKSLNDRPPNMEYPKSVEFIQHNIVNKYMVW</sequence>
<comment type="caution">
    <text evidence="1">The sequence shown here is derived from an EMBL/GenBank/DDBJ whole genome shotgun (WGS) entry which is preliminary data.</text>
</comment>
<proteinExistence type="predicted"/>
<keyword evidence="2" id="KW-1185">Reference proteome</keyword>
<evidence type="ECO:0000313" key="2">
    <source>
        <dbReference type="Proteomes" id="UP000588491"/>
    </source>
</evidence>
<dbReference type="AlphaFoldDB" id="A0A7Y0K5J0"/>
<accession>A0A7Y0K5J0</accession>